<dbReference type="InterPro" id="IPR025063">
    <property type="entry name" value="DUF4004"/>
</dbReference>
<evidence type="ECO:0000313" key="1">
    <source>
        <dbReference type="EMBL" id="SEM96225.1"/>
    </source>
</evidence>
<dbReference type="OrthoDB" id="1648298at2"/>
<dbReference type="Pfam" id="PF13171">
    <property type="entry name" value="DUF4004"/>
    <property type="match status" value="1"/>
</dbReference>
<accession>A0A1H8CMG6</accession>
<dbReference type="STRING" id="1173111.SAMN05444955_1048"/>
<protein>
    <recommendedName>
        <fullName evidence="3">DUF4004 domain-containing protein</fullName>
    </recommendedName>
</protein>
<dbReference type="AlphaFoldDB" id="A0A1H8CMG6"/>
<name>A0A1H8CMG6_9BACL</name>
<dbReference type="EMBL" id="FOCQ01000004">
    <property type="protein sequence ID" value="SEM96225.1"/>
    <property type="molecule type" value="Genomic_DNA"/>
</dbReference>
<dbReference type="Proteomes" id="UP000199695">
    <property type="component" value="Unassembled WGS sequence"/>
</dbReference>
<organism evidence="1 2">
    <name type="scientific">Lihuaxuella thermophila</name>
    <dbReference type="NCBI Taxonomy" id="1173111"/>
    <lineage>
        <taxon>Bacteria</taxon>
        <taxon>Bacillati</taxon>
        <taxon>Bacillota</taxon>
        <taxon>Bacilli</taxon>
        <taxon>Bacillales</taxon>
        <taxon>Thermoactinomycetaceae</taxon>
        <taxon>Lihuaxuella</taxon>
    </lineage>
</organism>
<reference evidence="1 2" key="1">
    <citation type="submission" date="2016-10" db="EMBL/GenBank/DDBJ databases">
        <authorList>
            <person name="de Groot N.N."/>
        </authorList>
    </citation>
    <scope>NUCLEOTIDE SEQUENCE [LARGE SCALE GENOMIC DNA]</scope>
    <source>
        <strain evidence="1 2">DSM 46701</strain>
    </source>
</reference>
<proteinExistence type="predicted"/>
<gene>
    <name evidence="1" type="ORF">SAMN05444955_1048</name>
</gene>
<evidence type="ECO:0000313" key="2">
    <source>
        <dbReference type="Proteomes" id="UP000199695"/>
    </source>
</evidence>
<sequence>MKEELISKKELLALTGISYGQLYRWKRLKLIPESWFIKQATTTGQETFFIKDKILKRVAFILDNKDKYSLEELASILSPVFTNKLFRSGELKKNRWLDPSILQQCEECFSKKTFTFTEVLFMTIMSKWKEEWKLEESAITEWISSVKSWLPQLKNNSYRLIMCEKGEKKLYLLTEQGKSFFLDSGTRQLEAADLEEWAKDLHRRLSEHDYVNLLEGDR</sequence>
<dbReference type="RefSeq" id="WP_089966065.1">
    <property type="nucleotide sequence ID" value="NZ_FOCQ01000004.1"/>
</dbReference>
<keyword evidence="2" id="KW-1185">Reference proteome</keyword>
<evidence type="ECO:0008006" key="3">
    <source>
        <dbReference type="Google" id="ProtNLM"/>
    </source>
</evidence>